<dbReference type="PROSITE" id="PS51257">
    <property type="entry name" value="PROKAR_LIPOPROTEIN"/>
    <property type="match status" value="1"/>
</dbReference>
<evidence type="ECO:0008006" key="4">
    <source>
        <dbReference type="Google" id="ProtNLM"/>
    </source>
</evidence>
<accession>A0A1A7QS24</accession>
<reference evidence="2 3" key="1">
    <citation type="submission" date="2018-06" db="EMBL/GenBank/DDBJ databases">
        <title>Genomic Encyclopedia of Archaeal and Bacterial Type Strains, Phase II (KMG-II): from individual species to whole genera.</title>
        <authorList>
            <person name="Goeker M."/>
        </authorList>
    </citation>
    <scope>NUCLEOTIDE SEQUENCE [LARGE SCALE GENOMIC DNA]</scope>
    <source>
        <strain evidence="2 3">DSM 12408</strain>
    </source>
</reference>
<gene>
    <name evidence="2" type="ORF">LX77_00154</name>
</gene>
<protein>
    <recommendedName>
        <fullName evidence="4">Collagen triple helix repeat protein</fullName>
    </recommendedName>
</protein>
<keyword evidence="1" id="KW-0732">Signal</keyword>
<dbReference type="EMBL" id="QLLQ01000001">
    <property type="protein sequence ID" value="RAJ27582.1"/>
    <property type="molecule type" value="Genomic_DNA"/>
</dbReference>
<evidence type="ECO:0000313" key="2">
    <source>
        <dbReference type="EMBL" id="RAJ27582.1"/>
    </source>
</evidence>
<dbReference type="Proteomes" id="UP000248987">
    <property type="component" value="Unassembled WGS sequence"/>
</dbReference>
<organism evidence="2 3">
    <name type="scientific">Gelidibacter algens</name>
    <dbReference type="NCBI Taxonomy" id="49280"/>
    <lineage>
        <taxon>Bacteria</taxon>
        <taxon>Pseudomonadati</taxon>
        <taxon>Bacteroidota</taxon>
        <taxon>Flavobacteriia</taxon>
        <taxon>Flavobacteriales</taxon>
        <taxon>Flavobacteriaceae</taxon>
        <taxon>Gelidibacter</taxon>
    </lineage>
</organism>
<sequence length="167" mass="18566">MKKTVSLLVLIAILLTSCTGDQGPIGPPGLDGIDGIPIAASAFEIDVNFNDANEFSIAENYGFQVLISDVTLVYILWETNNGQNIWRLLPQTVTFDDGNLIYNFDFTQTDVRIFLEGTTNFSTLDAEWTQNQVFRVVVIPADNVDGVDLSNINEVMKANNIERFEIK</sequence>
<name>A0A1A7QS24_9FLAO</name>
<evidence type="ECO:0000313" key="3">
    <source>
        <dbReference type="Proteomes" id="UP000248987"/>
    </source>
</evidence>
<dbReference type="STRING" id="49280.A9996_17030"/>
<dbReference type="AlphaFoldDB" id="A0A1A7QS24"/>
<dbReference type="OrthoDB" id="1524444at2"/>
<proteinExistence type="predicted"/>
<keyword evidence="3" id="KW-1185">Reference proteome</keyword>
<feature type="chain" id="PRO_5030025376" description="Collagen triple helix repeat protein" evidence="1">
    <location>
        <begin position="23"/>
        <end position="167"/>
    </location>
</feature>
<feature type="signal peptide" evidence="1">
    <location>
        <begin position="1"/>
        <end position="22"/>
    </location>
</feature>
<comment type="caution">
    <text evidence="2">The sequence shown here is derived from an EMBL/GenBank/DDBJ whole genome shotgun (WGS) entry which is preliminary data.</text>
</comment>
<dbReference type="RefSeq" id="WP_066437995.1">
    <property type="nucleotide sequence ID" value="NZ_LZRN01000052.1"/>
</dbReference>
<evidence type="ECO:0000256" key="1">
    <source>
        <dbReference type="SAM" id="SignalP"/>
    </source>
</evidence>